<dbReference type="PANTHER" id="PTHR33416:SF20">
    <property type="entry name" value="NUCLEAR PORE COMPLEX PROTEIN NUP1"/>
    <property type="match status" value="1"/>
</dbReference>
<evidence type="ECO:0000256" key="1">
    <source>
        <dbReference type="SAM" id="MobiDB-lite"/>
    </source>
</evidence>
<dbReference type="EMBL" id="OZ019898">
    <property type="protein sequence ID" value="CAK9229084.1"/>
    <property type="molecule type" value="Genomic_DNA"/>
</dbReference>
<evidence type="ECO:0008006" key="4">
    <source>
        <dbReference type="Google" id="ProtNLM"/>
    </source>
</evidence>
<feature type="compositionally biased region" description="Polar residues" evidence="1">
    <location>
        <begin position="234"/>
        <end position="252"/>
    </location>
</feature>
<feature type="compositionally biased region" description="Polar residues" evidence="1">
    <location>
        <begin position="1047"/>
        <end position="1059"/>
    </location>
</feature>
<accession>A0ABP0USU4</accession>
<proteinExistence type="predicted"/>
<sequence>MAGLPLEPLHNNGDHRFLYTPAGGGGGGGKVGRRRVSKTRNAATPYERPSVGRHASAGPVQAAAVVANGVGGGDEAEEAPARRGGGGAWLGVDLLGTASKLVTSGASLFYSSFFGRRQQQQQQHEDATAPLSVTNNGGKNTAEENHDGHPGVPTMAVEAELVEGVNDHGEEERAHEHSGIKISEIEGWMKSTTFPREEADRLIGILRSSVVDNGVDVKKAAAAAATTPEVKPCTPSTLHRTRSPANGAQHSNGVLSDAQRWREELTKNRQEQKFKFWPVGFDSENHASPAAGGSEDAEVLDSSPVDLARAYMDERVTPVAGPTSQLTGAREKPVTPLQLLPYQPMPLSSRHLRKGFQHENSRSPYRGLIASRSFQQPPFVRPPPHPIRGIQEIVSEDKPPSPPVPWTVSHLPPVTPPGSALGLAVTELQGSKKRAATALDDGGYSSGGPIRRLRPRSFLYTPSPVRVVPKRPGLGQFSTPTTRAVQTTPMEVKQNPNTVSSLARALSEAKKSGPGTEAEKDEELKGSAVALRSLPVVPVQSSETARKILETLERMTPTPRGKLLDEELALAREQPASEPTSSLIKNDQAHLTQTQEIPDFHKVRDAGPAARNLEKDLPRVEGFAWKESTHSTKLTGKGKAPVFGFPEVSYEKKITGQTLDGSRTITGSAKETLASCKEPEETVPGVGPIVTNSKGFRISAAFQESGSDDENQAAYTGLHVSTISTTSTSSIVKPVSQVVFSDIITPKSMSTIIPPVMGASASVETNLYVTSWNPISSRAGSPGGFTFPSSTQSGASLEAPSTPKAFPTAAANNGGPAFKFSSDPIAGKLVFSLPSGVVESAEDSDPFNRKNFKFDSKSDLVFSPAVATTASTPRSLAIQESPVDSVESTEVTAKSSNLPTIGQLAPDSLFPRASLATTSPNFLTTSFSSASTQSEPGKATSTSFGTSAGYTLTSQQHAISNPSSKFALDMNSSVTPSSNIHGFGFSSTKSASVPPAPAPVPQTGTSCNISGTSSLAATAATLSPFTFGSSSVSQQKKSPFQFGAPSVPSSQITSPSTHLPQADESQKKMFDQEIKNTSISSNISGPLSAGVAFGFTTMSPISSTSTLLGAGGLLSGSSSAASSNSTPSQALFATPSIGQGISSSASELTVGFAAPAPMPFGLAVPTTALSNPATSTTIVPSPLAFGSTPNHFEAFSGPISVFGTTTSSAFGSSNLTTLPTSTGASSTPAIAVQGTNNQAFGGFSDDAAAQPSPVPSLFGSGFGASANLGPSPPSSTFSFGAPSTSSTTSTFAFGSLGAAPSSGFSFGVASGSSAANPFSFGAKPESSSTPVFGSANFGSPFGSSPNWAVASDANAENHMEDSMAEEPPLQMASGVASSQQLSLPFSAPQPAGSAHFVFPQQSSTPAGPAFSFGGQPSPPVGNAFTPTGLTANPFTIPAQQHNGSGLNFDGGSFALGSSGQDTSAKTNRKFIKAKRIGTTKRK</sequence>
<name>A0ABP0USU4_9BRYO</name>
<evidence type="ECO:0000313" key="2">
    <source>
        <dbReference type="EMBL" id="CAK9229084.1"/>
    </source>
</evidence>
<feature type="region of interest" description="Disordered" evidence="1">
    <location>
        <begin position="1036"/>
        <end position="1063"/>
    </location>
</feature>
<feature type="region of interest" description="Disordered" evidence="1">
    <location>
        <begin position="783"/>
        <end position="806"/>
    </location>
</feature>
<feature type="compositionally biased region" description="Basic residues" evidence="1">
    <location>
        <begin position="1466"/>
        <end position="1482"/>
    </location>
</feature>
<keyword evidence="3" id="KW-1185">Reference proteome</keyword>
<feature type="region of interest" description="Disordered" evidence="1">
    <location>
        <begin position="1356"/>
        <end position="1482"/>
    </location>
</feature>
<protein>
    <recommendedName>
        <fullName evidence="4">Nuclear pore complex protein</fullName>
    </recommendedName>
</protein>
<evidence type="ECO:0000313" key="3">
    <source>
        <dbReference type="Proteomes" id="UP001497512"/>
    </source>
</evidence>
<feature type="compositionally biased region" description="Polar residues" evidence="1">
    <location>
        <begin position="1424"/>
        <end position="1445"/>
    </location>
</feature>
<reference evidence="2" key="1">
    <citation type="submission" date="2024-02" db="EMBL/GenBank/DDBJ databases">
        <authorList>
            <consortium name="ELIXIR-Norway"/>
            <consortium name="Elixir Norway"/>
        </authorList>
    </citation>
    <scope>NUCLEOTIDE SEQUENCE</scope>
</reference>
<gene>
    <name evidence="2" type="ORF">CSSPTR1EN2_LOCUS19556</name>
</gene>
<feature type="region of interest" description="Disordered" evidence="1">
    <location>
        <begin position="119"/>
        <end position="151"/>
    </location>
</feature>
<dbReference type="Proteomes" id="UP001497512">
    <property type="component" value="Chromosome 6"/>
</dbReference>
<feature type="region of interest" description="Disordered" evidence="1">
    <location>
        <begin position="228"/>
        <end position="252"/>
    </location>
</feature>
<feature type="region of interest" description="Disordered" evidence="1">
    <location>
        <begin position="1"/>
        <end position="58"/>
    </location>
</feature>
<feature type="compositionally biased region" description="Polar residues" evidence="1">
    <location>
        <begin position="1455"/>
        <end position="1465"/>
    </location>
</feature>
<organism evidence="2 3">
    <name type="scientific">Sphagnum troendelagicum</name>
    <dbReference type="NCBI Taxonomy" id="128251"/>
    <lineage>
        <taxon>Eukaryota</taxon>
        <taxon>Viridiplantae</taxon>
        <taxon>Streptophyta</taxon>
        <taxon>Embryophyta</taxon>
        <taxon>Bryophyta</taxon>
        <taxon>Sphagnophytina</taxon>
        <taxon>Sphagnopsida</taxon>
        <taxon>Sphagnales</taxon>
        <taxon>Sphagnaceae</taxon>
        <taxon>Sphagnum</taxon>
    </lineage>
</organism>
<dbReference type="PANTHER" id="PTHR33416">
    <property type="entry name" value="NUCLEAR PORE COMPLEX PROTEIN NUP1"/>
    <property type="match status" value="1"/>
</dbReference>